<feature type="transmembrane region" description="Helical" evidence="9">
    <location>
        <begin position="89"/>
        <end position="114"/>
    </location>
</feature>
<organism evidence="11 12">
    <name type="scientific">Nisaea acidiphila</name>
    <dbReference type="NCBI Taxonomy" id="1862145"/>
    <lineage>
        <taxon>Bacteria</taxon>
        <taxon>Pseudomonadati</taxon>
        <taxon>Pseudomonadota</taxon>
        <taxon>Alphaproteobacteria</taxon>
        <taxon>Rhodospirillales</taxon>
        <taxon>Thalassobaculaceae</taxon>
        <taxon>Nisaea</taxon>
    </lineage>
</organism>
<dbReference type="InterPro" id="IPR035906">
    <property type="entry name" value="MetI-like_sf"/>
</dbReference>
<dbReference type="InterPro" id="IPR050366">
    <property type="entry name" value="BP-dependent_transpt_permease"/>
</dbReference>
<dbReference type="PANTHER" id="PTHR43386:SF1">
    <property type="entry name" value="D,D-DIPEPTIDE TRANSPORT SYSTEM PERMEASE PROTEIN DDPC-RELATED"/>
    <property type="match status" value="1"/>
</dbReference>
<evidence type="ECO:0000259" key="10">
    <source>
        <dbReference type="PROSITE" id="PS50928"/>
    </source>
</evidence>
<dbReference type="GO" id="GO:0015833">
    <property type="term" value="P:peptide transport"/>
    <property type="evidence" value="ECO:0007669"/>
    <property type="project" value="UniProtKB-KW"/>
</dbReference>
<evidence type="ECO:0000313" key="11">
    <source>
        <dbReference type="EMBL" id="UUX50779.1"/>
    </source>
</evidence>
<gene>
    <name evidence="11" type="ORF">NUH88_03545</name>
</gene>
<keyword evidence="7 9" id="KW-1133">Transmembrane helix</keyword>
<proteinExistence type="inferred from homology"/>
<dbReference type="SUPFAM" id="SSF161098">
    <property type="entry name" value="MetI-like"/>
    <property type="match status" value="1"/>
</dbReference>
<keyword evidence="5" id="KW-0571">Peptide transport</keyword>
<evidence type="ECO:0000256" key="8">
    <source>
        <dbReference type="ARBA" id="ARBA00023136"/>
    </source>
</evidence>
<evidence type="ECO:0000256" key="3">
    <source>
        <dbReference type="ARBA" id="ARBA00022475"/>
    </source>
</evidence>
<dbReference type="Gene3D" id="1.10.3720.10">
    <property type="entry name" value="MetI-like"/>
    <property type="match status" value="1"/>
</dbReference>
<evidence type="ECO:0000256" key="9">
    <source>
        <dbReference type="RuleBase" id="RU363032"/>
    </source>
</evidence>
<evidence type="ECO:0000256" key="2">
    <source>
        <dbReference type="ARBA" id="ARBA00022448"/>
    </source>
</evidence>
<keyword evidence="6" id="KW-0653">Protein transport</keyword>
<feature type="transmembrane region" description="Helical" evidence="9">
    <location>
        <begin position="265"/>
        <end position="290"/>
    </location>
</feature>
<reference evidence="11" key="1">
    <citation type="submission" date="2022-08" db="EMBL/GenBank/DDBJ databases">
        <title>Nisaea acidiphila sp. nov., isolated from a marine algal debris and emended description of the genus Nisaea Urios et al. 2008.</title>
        <authorList>
            <person name="Kwon K."/>
        </authorList>
    </citation>
    <scope>NUCLEOTIDE SEQUENCE</scope>
    <source>
        <strain evidence="11">MEBiC11861</strain>
    </source>
</reference>
<keyword evidence="8 9" id="KW-0472">Membrane</keyword>
<dbReference type="EMBL" id="CP102480">
    <property type="protein sequence ID" value="UUX50779.1"/>
    <property type="molecule type" value="Genomic_DNA"/>
</dbReference>
<name>A0A9J7ASX4_9PROT</name>
<dbReference type="InterPro" id="IPR000515">
    <property type="entry name" value="MetI-like"/>
</dbReference>
<comment type="subcellular location">
    <subcellularLocation>
        <location evidence="1 9">Cell membrane</location>
        <topology evidence="1 9">Multi-pass membrane protein</topology>
    </subcellularLocation>
</comment>
<keyword evidence="2 9" id="KW-0813">Transport</keyword>
<protein>
    <submittedName>
        <fullName evidence="11">ABC transporter permease</fullName>
    </submittedName>
</protein>
<dbReference type="KEGG" id="naci:NUH88_03545"/>
<dbReference type="AlphaFoldDB" id="A0A9J7ASX4"/>
<feature type="domain" description="ABC transmembrane type-1" evidence="10">
    <location>
        <begin position="87"/>
        <end position="290"/>
    </location>
</feature>
<dbReference type="GO" id="GO:0005886">
    <property type="term" value="C:plasma membrane"/>
    <property type="evidence" value="ECO:0007669"/>
    <property type="project" value="UniProtKB-SubCell"/>
</dbReference>
<evidence type="ECO:0000256" key="4">
    <source>
        <dbReference type="ARBA" id="ARBA00022692"/>
    </source>
</evidence>
<dbReference type="RefSeq" id="WP_257770008.1">
    <property type="nucleotide sequence ID" value="NZ_CP102480.1"/>
</dbReference>
<evidence type="ECO:0000313" key="12">
    <source>
        <dbReference type="Proteomes" id="UP001060336"/>
    </source>
</evidence>
<dbReference type="Pfam" id="PF00528">
    <property type="entry name" value="BPD_transp_1"/>
    <property type="match status" value="1"/>
</dbReference>
<dbReference type="CDD" id="cd06261">
    <property type="entry name" value="TM_PBP2"/>
    <property type="match status" value="1"/>
</dbReference>
<dbReference type="GO" id="GO:0015031">
    <property type="term" value="P:protein transport"/>
    <property type="evidence" value="ECO:0007669"/>
    <property type="project" value="UniProtKB-KW"/>
</dbReference>
<keyword evidence="12" id="KW-1185">Reference proteome</keyword>
<feature type="transmembrane region" description="Helical" evidence="9">
    <location>
        <begin position="164"/>
        <end position="183"/>
    </location>
</feature>
<sequence length="307" mass="32212">MSDEYFLPLRRRGPLARLRANGAAALSLTFLILLLLACFSAPLIGAALGLDATTPDLFSISAPPSAAHPLGTDEIGRDLLLRLLEGGRVSLTVGIAAALSASAIGTLLGLLAGWRGGILDAILMRLADGVISLPLLPLLIVLAAVDPEKAGVPASLVHSESFSLYRIVLIIALVGWTTTARLVRGSVLSLRERDFIEAARAQGLPPSRILFRHLLPNAASPILVAATLTIGNVILFESVLSFLGLGVQPPIPSWGNMLTGAQELIAGAPMLAIWPGLLIFAAVIAFNFLGDGLQEALDPRAGQRRTR</sequence>
<dbReference type="PANTHER" id="PTHR43386">
    <property type="entry name" value="OLIGOPEPTIDE TRANSPORT SYSTEM PERMEASE PROTEIN APPC"/>
    <property type="match status" value="1"/>
</dbReference>
<feature type="transmembrane region" description="Helical" evidence="9">
    <location>
        <begin position="222"/>
        <end position="245"/>
    </location>
</feature>
<evidence type="ECO:0000256" key="6">
    <source>
        <dbReference type="ARBA" id="ARBA00022927"/>
    </source>
</evidence>
<keyword evidence="3" id="KW-1003">Cell membrane</keyword>
<dbReference type="Proteomes" id="UP001060336">
    <property type="component" value="Chromosome"/>
</dbReference>
<evidence type="ECO:0000256" key="1">
    <source>
        <dbReference type="ARBA" id="ARBA00004651"/>
    </source>
</evidence>
<comment type="similarity">
    <text evidence="9">Belongs to the binding-protein-dependent transport system permease family.</text>
</comment>
<feature type="transmembrane region" description="Helical" evidence="9">
    <location>
        <begin position="126"/>
        <end position="144"/>
    </location>
</feature>
<evidence type="ECO:0000256" key="7">
    <source>
        <dbReference type="ARBA" id="ARBA00022989"/>
    </source>
</evidence>
<keyword evidence="4 9" id="KW-0812">Transmembrane</keyword>
<dbReference type="PROSITE" id="PS50928">
    <property type="entry name" value="ABC_TM1"/>
    <property type="match status" value="1"/>
</dbReference>
<accession>A0A9J7ASX4</accession>
<dbReference type="GO" id="GO:0055085">
    <property type="term" value="P:transmembrane transport"/>
    <property type="evidence" value="ECO:0007669"/>
    <property type="project" value="InterPro"/>
</dbReference>
<evidence type="ECO:0000256" key="5">
    <source>
        <dbReference type="ARBA" id="ARBA00022856"/>
    </source>
</evidence>